<keyword evidence="1" id="KW-1133">Transmembrane helix</keyword>
<feature type="transmembrane region" description="Helical" evidence="1">
    <location>
        <begin position="58"/>
        <end position="77"/>
    </location>
</feature>
<reference evidence="2" key="1">
    <citation type="submission" date="2022-08" db="EMBL/GenBank/DDBJ databases">
        <title>Draft genome sequence of Microbacterium arabinogalactanolyticum JCM 9171.</title>
        <authorList>
            <person name="Fujita K."/>
            <person name="Ishiwata A."/>
            <person name="Fushinobu S."/>
        </authorList>
    </citation>
    <scope>NUCLEOTIDE SEQUENCE</scope>
    <source>
        <strain evidence="2">JCM 9171</strain>
    </source>
</reference>
<dbReference type="EMBL" id="BRZC01000003">
    <property type="protein sequence ID" value="GLC83918.1"/>
    <property type="molecule type" value="Genomic_DNA"/>
</dbReference>
<organism evidence="2 3">
    <name type="scientific">Microbacterium arabinogalactanolyticum</name>
    <dbReference type="NCBI Taxonomy" id="69365"/>
    <lineage>
        <taxon>Bacteria</taxon>
        <taxon>Bacillati</taxon>
        <taxon>Actinomycetota</taxon>
        <taxon>Actinomycetes</taxon>
        <taxon>Micrococcales</taxon>
        <taxon>Microbacteriaceae</taxon>
        <taxon>Microbacterium</taxon>
    </lineage>
</organism>
<dbReference type="RefSeq" id="WP_285630822.1">
    <property type="nucleotide sequence ID" value="NZ_BAAAUK010000003.1"/>
</dbReference>
<comment type="caution">
    <text evidence="2">The sequence shown here is derived from an EMBL/GenBank/DDBJ whole genome shotgun (WGS) entry which is preliminary data.</text>
</comment>
<gene>
    <name evidence="2" type="ORF">MIAR_05060</name>
</gene>
<feature type="transmembrane region" description="Helical" evidence="1">
    <location>
        <begin position="31"/>
        <end position="52"/>
    </location>
</feature>
<evidence type="ECO:0000256" key="1">
    <source>
        <dbReference type="SAM" id="Phobius"/>
    </source>
</evidence>
<protein>
    <submittedName>
        <fullName evidence="2">Uncharacterized protein</fullName>
    </submittedName>
</protein>
<accession>A0ABQ5NE47</accession>
<keyword evidence="3" id="KW-1185">Reference proteome</keyword>
<dbReference type="Proteomes" id="UP001165068">
    <property type="component" value="Unassembled WGS sequence"/>
</dbReference>
<evidence type="ECO:0000313" key="3">
    <source>
        <dbReference type="Proteomes" id="UP001165068"/>
    </source>
</evidence>
<keyword evidence="1" id="KW-0812">Transmembrane</keyword>
<keyword evidence="1" id="KW-0472">Membrane</keyword>
<sequence>MDADHDTSISGREARVNAEFQKRQTQLFTRFALAEASVLALAVLAIFVLKLVELETGILILLGIAVLSGVVLTGLLMRTIRARQQALAQARGEAGSIW</sequence>
<name>A0ABQ5NE47_9MICO</name>
<evidence type="ECO:0000313" key="2">
    <source>
        <dbReference type="EMBL" id="GLC83918.1"/>
    </source>
</evidence>
<proteinExistence type="predicted"/>